<evidence type="ECO:0000256" key="1">
    <source>
        <dbReference type="ARBA" id="ARBA00001933"/>
    </source>
</evidence>
<dbReference type="OrthoDB" id="9810913at2"/>
<feature type="modified residue" description="N6-(pyridoxal phosphate)lysine" evidence="7">
    <location>
        <position position="195"/>
    </location>
</feature>
<dbReference type="Gene3D" id="3.90.1150.10">
    <property type="entry name" value="Aspartate Aminotransferase, domain 1"/>
    <property type="match status" value="1"/>
</dbReference>
<dbReference type="RefSeq" id="WP_077360343.1">
    <property type="nucleotide sequence ID" value="NZ_MQMF01000001.1"/>
</dbReference>
<dbReference type="PIRSF" id="PIRSF000390">
    <property type="entry name" value="PLP_StrS"/>
    <property type="match status" value="1"/>
</dbReference>
<dbReference type="SUPFAM" id="SSF53383">
    <property type="entry name" value="PLP-dependent transferases"/>
    <property type="match status" value="1"/>
</dbReference>
<dbReference type="PANTHER" id="PTHR30244">
    <property type="entry name" value="TRANSAMINASE"/>
    <property type="match status" value="1"/>
</dbReference>
<evidence type="ECO:0000256" key="7">
    <source>
        <dbReference type="PIRSR" id="PIRSR000390-2"/>
    </source>
</evidence>
<organism evidence="9 10">
    <name type="scientific">Fictibacillus arsenicus</name>
    <dbReference type="NCBI Taxonomy" id="255247"/>
    <lineage>
        <taxon>Bacteria</taxon>
        <taxon>Bacillati</taxon>
        <taxon>Bacillota</taxon>
        <taxon>Bacilli</taxon>
        <taxon>Bacillales</taxon>
        <taxon>Fictibacillaceae</taxon>
        <taxon>Fictibacillus</taxon>
    </lineage>
</organism>
<dbReference type="FunFam" id="3.40.640.10:FF:000090">
    <property type="entry name" value="Pyridoxal phosphate-dependent aminotransferase"/>
    <property type="match status" value="1"/>
</dbReference>
<evidence type="ECO:0000256" key="2">
    <source>
        <dbReference type="ARBA" id="ARBA00022576"/>
    </source>
</evidence>
<reference evidence="9 10" key="1">
    <citation type="submission" date="2016-11" db="EMBL/GenBank/DDBJ databases">
        <authorList>
            <person name="Jaros S."/>
            <person name="Januszkiewicz K."/>
            <person name="Wedrychowicz H."/>
        </authorList>
    </citation>
    <scope>NUCLEOTIDE SEQUENCE [LARGE SCALE GENOMIC DNA]</scope>
    <source>
        <strain evidence="9 10">Con a/3</strain>
    </source>
</reference>
<evidence type="ECO:0000256" key="6">
    <source>
        <dbReference type="PIRSR" id="PIRSR000390-1"/>
    </source>
</evidence>
<dbReference type="Gene3D" id="3.40.640.10">
    <property type="entry name" value="Type I PLP-dependent aspartate aminotransferase-like (Major domain)"/>
    <property type="match status" value="1"/>
</dbReference>
<dbReference type="GO" id="GO:0030170">
    <property type="term" value="F:pyridoxal phosphate binding"/>
    <property type="evidence" value="ECO:0007669"/>
    <property type="project" value="TreeGrafter"/>
</dbReference>
<evidence type="ECO:0000313" key="9">
    <source>
        <dbReference type="EMBL" id="OOE14579.1"/>
    </source>
</evidence>
<keyword evidence="3 9" id="KW-0808">Transferase</keyword>
<dbReference type="GO" id="GO:0008483">
    <property type="term" value="F:transaminase activity"/>
    <property type="evidence" value="ECO:0007669"/>
    <property type="project" value="UniProtKB-KW"/>
</dbReference>
<dbReference type="AlphaFoldDB" id="A0A1V3GCH5"/>
<comment type="caution">
    <text evidence="9">The sequence shown here is derived from an EMBL/GenBank/DDBJ whole genome shotgun (WGS) entry which is preliminary data.</text>
</comment>
<dbReference type="CDD" id="cd00616">
    <property type="entry name" value="AHBA_syn"/>
    <property type="match status" value="1"/>
</dbReference>
<feature type="active site" description="Proton acceptor" evidence="6">
    <location>
        <position position="195"/>
    </location>
</feature>
<protein>
    <submittedName>
        <fullName evidence="9">Pyridoxal phosphate-dependent aminotransferase</fullName>
    </submittedName>
</protein>
<dbReference type="GO" id="GO:0000271">
    <property type="term" value="P:polysaccharide biosynthetic process"/>
    <property type="evidence" value="ECO:0007669"/>
    <property type="project" value="TreeGrafter"/>
</dbReference>
<dbReference type="PANTHER" id="PTHR30244:SF34">
    <property type="entry name" value="DTDP-4-AMINO-4,6-DIDEOXYGALACTOSE TRANSAMINASE"/>
    <property type="match status" value="1"/>
</dbReference>
<gene>
    <name evidence="9" type="ORF">UN64_05145</name>
</gene>
<dbReference type="Proteomes" id="UP000188597">
    <property type="component" value="Unassembled WGS sequence"/>
</dbReference>
<dbReference type="InterPro" id="IPR000653">
    <property type="entry name" value="DegT/StrS_aminotransferase"/>
</dbReference>
<dbReference type="InterPro" id="IPR015424">
    <property type="entry name" value="PyrdxlP-dep_Trfase"/>
</dbReference>
<comment type="similarity">
    <text evidence="5 8">Belongs to the DegT/DnrJ/EryC1 family.</text>
</comment>
<dbReference type="InterPro" id="IPR015421">
    <property type="entry name" value="PyrdxlP-dep_Trfase_major"/>
</dbReference>
<dbReference type="EMBL" id="MQMF01000001">
    <property type="protein sequence ID" value="OOE14579.1"/>
    <property type="molecule type" value="Genomic_DNA"/>
</dbReference>
<name>A0A1V3GCH5_9BACL</name>
<sequence>MPHHSTKKRIFLSAPHMSGNEQKYVKQAFNTNWIAPLGPNVDAFEKELSAYVGASEGVALSSGTAAIHLALSLLGVGKGDIVFCSSLTFVASANPILYQGAEPVFIDSEPDTWNMSLQALEKAFKVAALNGKLPKAVIVVNLYGQSAKMDEILAICNGYNVPIIEDAAESLGSSYKGKASGTFGKFGIYSFNGNKIITTSGGGMLVSEDTEAINKARFLSTQARDEAIHYQHSQMGYNYRMSNILAGVGRGQLEVLEQRVMEKRDVFNFYYEELAELPGLNFMPELEGTYTNRWLTALTIEEKVTGVSANTLIEALAEENIEARPVWKPLHLQPLFQDAAYFSHEKDYSVSEALFNSGICLPSGTNMTKADQLRVISCIKSVLIINQPYVISG</sequence>
<keyword evidence="2 9" id="KW-0032">Aminotransferase</keyword>
<proteinExistence type="inferred from homology"/>
<accession>A0A1V3GCH5</accession>
<dbReference type="Pfam" id="PF01041">
    <property type="entry name" value="DegT_DnrJ_EryC1"/>
    <property type="match status" value="1"/>
</dbReference>
<evidence type="ECO:0000256" key="5">
    <source>
        <dbReference type="ARBA" id="ARBA00037999"/>
    </source>
</evidence>
<evidence type="ECO:0000313" key="10">
    <source>
        <dbReference type="Proteomes" id="UP000188597"/>
    </source>
</evidence>
<comment type="cofactor">
    <cofactor evidence="1">
        <name>pyridoxal 5'-phosphate</name>
        <dbReference type="ChEBI" id="CHEBI:597326"/>
    </cofactor>
</comment>
<dbReference type="InterPro" id="IPR015422">
    <property type="entry name" value="PyrdxlP-dep_Trfase_small"/>
</dbReference>
<evidence type="ECO:0000256" key="8">
    <source>
        <dbReference type="RuleBase" id="RU004508"/>
    </source>
</evidence>
<evidence type="ECO:0000256" key="3">
    <source>
        <dbReference type="ARBA" id="ARBA00022679"/>
    </source>
</evidence>
<keyword evidence="4 7" id="KW-0663">Pyridoxal phosphate</keyword>
<evidence type="ECO:0000256" key="4">
    <source>
        <dbReference type="ARBA" id="ARBA00022898"/>
    </source>
</evidence>